<dbReference type="PROSITE" id="PS01271">
    <property type="entry name" value="NA_SULFATE"/>
    <property type="match status" value="1"/>
</dbReference>
<dbReference type="PANTHER" id="PTHR43652">
    <property type="entry name" value="BASIC AMINO ACID ANTIPORTER YFCC-RELATED"/>
    <property type="match status" value="1"/>
</dbReference>
<gene>
    <name evidence="9" type="ORF">CSA25_01680</name>
</gene>
<feature type="transmembrane region" description="Helical" evidence="7">
    <location>
        <begin position="572"/>
        <end position="592"/>
    </location>
</feature>
<feature type="transmembrane region" description="Helical" evidence="7">
    <location>
        <begin position="182"/>
        <end position="202"/>
    </location>
</feature>
<keyword evidence="2" id="KW-0813">Transport</keyword>
<dbReference type="InterPro" id="IPR004680">
    <property type="entry name" value="Cit_transptr-like_dom"/>
</dbReference>
<dbReference type="AlphaFoldDB" id="A0A2G6MSX4"/>
<dbReference type="InterPro" id="IPR006037">
    <property type="entry name" value="RCK_C"/>
</dbReference>
<feature type="transmembrane region" description="Helical" evidence="7">
    <location>
        <begin position="533"/>
        <end position="552"/>
    </location>
</feature>
<comment type="subcellular location">
    <subcellularLocation>
        <location evidence="1">Membrane</location>
        <topology evidence="1">Multi-pass membrane protein</topology>
    </subcellularLocation>
</comment>
<proteinExistence type="predicted"/>
<dbReference type="InterPro" id="IPR031312">
    <property type="entry name" value="Na/sul_symport_CS"/>
</dbReference>
<accession>A0A2G6MSX4</accession>
<protein>
    <submittedName>
        <fullName evidence="9">SLC13 family permease</fullName>
    </submittedName>
</protein>
<feature type="transmembrane region" description="Helical" evidence="7">
    <location>
        <begin position="404"/>
        <end position="433"/>
    </location>
</feature>
<feature type="domain" description="RCK C-terminal" evidence="8">
    <location>
        <begin position="207"/>
        <end position="293"/>
    </location>
</feature>
<comment type="caution">
    <text evidence="9">The sequence shown here is derived from an EMBL/GenBank/DDBJ whole genome shotgun (WGS) entry which is preliminary data.</text>
</comment>
<organism evidence="9 10">
    <name type="scientific">Desulfobacter postgatei</name>
    <dbReference type="NCBI Taxonomy" id="2293"/>
    <lineage>
        <taxon>Bacteria</taxon>
        <taxon>Pseudomonadati</taxon>
        <taxon>Thermodesulfobacteriota</taxon>
        <taxon>Desulfobacteria</taxon>
        <taxon>Desulfobacterales</taxon>
        <taxon>Desulfobacteraceae</taxon>
        <taxon>Desulfobacter</taxon>
    </lineage>
</organism>
<dbReference type="Pfam" id="PF03600">
    <property type="entry name" value="CitMHS"/>
    <property type="match status" value="1"/>
</dbReference>
<feature type="transmembrane region" description="Helical" evidence="7">
    <location>
        <begin position="6"/>
        <end position="23"/>
    </location>
</feature>
<evidence type="ECO:0000256" key="2">
    <source>
        <dbReference type="ARBA" id="ARBA00022448"/>
    </source>
</evidence>
<dbReference type="EMBL" id="PDTI01000014">
    <property type="protein sequence ID" value="PIE63193.1"/>
    <property type="molecule type" value="Genomic_DNA"/>
</dbReference>
<evidence type="ECO:0000313" key="10">
    <source>
        <dbReference type="Proteomes" id="UP000231203"/>
    </source>
</evidence>
<evidence type="ECO:0000256" key="4">
    <source>
        <dbReference type="ARBA" id="ARBA00022737"/>
    </source>
</evidence>
<dbReference type="Gene3D" id="3.30.70.1450">
    <property type="entry name" value="Regulator of K+ conductance, C-terminal domain"/>
    <property type="match status" value="2"/>
</dbReference>
<feature type="transmembrane region" description="Helical" evidence="7">
    <location>
        <begin position="94"/>
        <end position="110"/>
    </location>
</feature>
<evidence type="ECO:0000256" key="3">
    <source>
        <dbReference type="ARBA" id="ARBA00022692"/>
    </source>
</evidence>
<keyword evidence="4" id="KW-0677">Repeat</keyword>
<evidence type="ECO:0000256" key="1">
    <source>
        <dbReference type="ARBA" id="ARBA00004141"/>
    </source>
</evidence>
<feature type="transmembrane region" description="Helical" evidence="7">
    <location>
        <begin position="453"/>
        <end position="479"/>
    </location>
</feature>
<reference evidence="9 10" key="1">
    <citation type="submission" date="2017-10" db="EMBL/GenBank/DDBJ databases">
        <title>Novel microbial diversity and functional potential in the marine mammal oral microbiome.</title>
        <authorList>
            <person name="Dudek N.K."/>
            <person name="Sun C.L."/>
            <person name="Burstein D."/>
            <person name="Kantor R.S."/>
            <person name="Aliaga Goltsman D.S."/>
            <person name="Bik E.M."/>
            <person name="Thomas B.C."/>
            <person name="Banfield J.F."/>
            <person name="Relman D.A."/>
        </authorList>
    </citation>
    <scope>NUCLEOTIDE SEQUENCE [LARGE SCALE GENOMIC DNA]</scope>
    <source>
        <strain evidence="9">DOLJORAL78_47_202</strain>
    </source>
</reference>
<dbReference type="PANTHER" id="PTHR43652:SF2">
    <property type="entry name" value="BASIC AMINO ACID ANTIPORTER YFCC-RELATED"/>
    <property type="match status" value="1"/>
</dbReference>
<feature type="transmembrane region" description="Helical" evidence="7">
    <location>
        <begin position="491"/>
        <end position="521"/>
    </location>
</feature>
<feature type="transmembrane region" description="Helical" evidence="7">
    <location>
        <begin position="144"/>
        <end position="162"/>
    </location>
</feature>
<evidence type="ECO:0000256" key="7">
    <source>
        <dbReference type="SAM" id="Phobius"/>
    </source>
</evidence>
<dbReference type="GO" id="GO:0005886">
    <property type="term" value="C:plasma membrane"/>
    <property type="evidence" value="ECO:0007669"/>
    <property type="project" value="TreeGrafter"/>
</dbReference>
<keyword evidence="5 7" id="KW-1133">Transmembrane helix</keyword>
<keyword evidence="6 7" id="KW-0472">Membrane</keyword>
<dbReference type="PROSITE" id="PS51202">
    <property type="entry name" value="RCK_C"/>
    <property type="match status" value="1"/>
</dbReference>
<evidence type="ECO:0000259" key="8">
    <source>
        <dbReference type="PROSITE" id="PS51202"/>
    </source>
</evidence>
<dbReference type="InterPro" id="IPR036721">
    <property type="entry name" value="RCK_C_sf"/>
</dbReference>
<evidence type="ECO:0000256" key="5">
    <source>
        <dbReference type="ARBA" id="ARBA00022989"/>
    </source>
</evidence>
<dbReference type="GO" id="GO:0006813">
    <property type="term" value="P:potassium ion transport"/>
    <property type="evidence" value="ECO:0007669"/>
    <property type="project" value="InterPro"/>
</dbReference>
<dbReference type="GO" id="GO:0008324">
    <property type="term" value="F:monoatomic cation transmembrane transporter activity"/>
    <property type="evidence" value="ECO:0007669"/>
    <property type="project" value="InterPro"/>
</dbReference>
<sequence>MFSLDIQLVTLILFIALFLLISGKISVDKTAMGILVALSITGILSPKETVAGFSNPAVLTVGAMFLLSRGLMRTGAVGFISHLVLAMSKANKKMAFLLILITVGLSSAFINNTPVVILFIPIVMALSCQCDFSPSTLLIPMSYVSILAGTCTLIGTSTNLIVSDLSTVYGFAPLSMFELAKVGVPIALAGLGFLLVFSGPVMPGRRGPVCELNETSEKRYLAELIVSEQNPLIGDENFMDQVASAYGLEIIEIFRKGNIIDPVRTPTTLEEADILLVKGSAEDLVSCLKRKLFLPALGEENLHPGTELKDDLIIELIVPPMSSLRQERLHSTELKDDPEIQIIAIRTRKTHYTHRKIRSVRLKIGDIILVRCPRYKLDKIRQSMEFIILEDVHHALIDKEKAKLAITIFSGVVLAATFGLAGIMTCAFAGVFLMTLTHCLTLKDAYNALEPDVLLLIIATIALGSAMEKTGATTLYAGLFLDLFRGMEPGVILSAIILLASISTHILSNNATAVLLLPIAASTATSLGVNPKPFIMGICFGASACFATPIGYQTNLLVYGPGGYRFSDFLKLGLPLSLIVVLLASLFIPLAWPF</sequence>
<evidence type="ECO:0000313" key="9">
    <source>
        <dbReference type="EMBL" id="PIE63193.1"/>
    </source>
</evidence>
<evidence type="ECO:0000256" key="6">
    <source>
        <dbReference type="ARBA" id="ARBA00023136"/>
    </source>
</evidence>
<dbReference type="Proteomes" id="UP000231203">
    <property type="component" value="Unassembled WGS sequence"/>
</dbReference>
<dbReference type="SUPFAM" id="SSF116726">
    <property type="entry name" value="TrkA C-terminal domain-like"/>
    <property type="match status" value="2"/>
</dbReference>
<keyword evidence="3 7" id="KW-0812">Transmembrane</keyword>
<name>A0A2G6MSX4_9BACT</name>
<dbReference type="InterPro" id="IPR051679">
    <property type="entry name" value="DASS-Related_Transporters"/>
</dbReference>